<gene>
    <name evidence="2" type="ORF">EST38_g13001</name>
</gene>
<evidence type="ECO:0000256" key="1">
    <source>
        <dbReference type="SAM" id="MobiDB-lite"/>
    </source>
</evidence>
<feature type="compositionally biased region" description="Basic and acidic residues" evidence="1">
    <location>
        <begin position="595"/>
        <end position="607"/>
    </location>
</feature>
<feature type="compositionally biased region" description="Polar residues" evidence="1">
    <location>
        <begin position="315"/>
        <end position="337"/>
    </location>
</feature>
<feature type="compositionally biased region" description="Polar residues" evidence="1">
    <location>
        <begin position="733"/>
        <end position="749"/>
    </location>
</feature>
<feature type="compositionally biased region" description="Basic residues" evidence="1">
    <location>
        <begin position="376"/>
        <end position="387"/>
    </location>
</feature>
<feature type="region of interest" description="Disordered" evidence="1">
    <location>
        <begin position="1"/>
        <end position="25"/>
    </location>
</feature>
<organism evidence="2 3">
    <name type="scientific">Candolleomyces aberdarensis</name>
    <dbReference type="NCBI Taxonomy" id="2316362"/>
    <lineage>
        <taxon>Eukaryota</taxon>
        <taxon>Fungi</taxon>
        <taxon>Dikarya</taxon>
        <taxon>Basidiomycota</taxon>
        <taxon>Agaricomycotina</taxon>
        <taxon>Agaricomycetes</taxon>
        <taxon>Agaricomycetidae</taxon>
        <taxon>Agaricales</taxon>
        <taxon>Agaricineae</taxon>
        <taxon>Psathyrellaceae</taxon>
        <taxon>Candolleomyces</taxon>
    </lineage>
</organism>
<sequence>MSKNTQNNNGPRADNDPSSIMPASMNRSNSAMFDVTHPARPYPRPRPQACVSSNALHPLHPPDPNPGNREVALERRIHMLMALYRLPFHLVPRSDRPMFLAIVLTMNHCTLPTLRVTATASLTLATEALPGVMKQVVVSVPTAPSMSLSKARTTQITEDWFNGLRIVEITVPSKKIVGSPAGTGRPPVRTLQLLHYVARTDRVCLKTLPVLTVTKNVCRNPLHHTAIDVLPPVLDVLLDSPVVYLYRLAQRQVPINRSETVIDITSSSSSEEDAGCREILPGDSAYRGRNAMSRIESAQTSRRTSPPVTRRQSRKASSGAKSIKTTSNSPSAQNHKTPNLKRTRSDESLKTSSKKPSSVPRYVTVGLPIPPLMIGRRNKKAKRGRQRSHSDPVLSDDPLLPTPTEVLEGTTRRPSGAAFIDNEAVDDDHCSSDDDQASSVNAYDCNDSFIDDDSVYEGDDKPFQRLASERPVDLLSPFTTPSALPEDRRRRQTQGQSPKDDSDAEMDIDGAFPGVDEEDPVVTVHKARYRRLHMHEKDMDGLSVGYENNRSFTLARLEELKDNGGGYDASTYKLGRLARRDSLLSVYRPWHTRQEYQREGARERGLLLDRPPSSYPAKKKGDKGKGKAPVSDWSTGSLNGPKSEPRDESDDDGLSEYERNMRRALNESKDFQARSSRVGEPSRQRESSQSDTAHGLSSSMAYTNHVTDSLRHGGPLGRASLPGPSPATEFPLTPTSHQTGTAVQATSNFSPVTPTSTATSSTPSASSTNAPRTPSSSGGIANQSISPETPSPTSSLSNPGDNFRSAQHVTALPDNCEVNDPLLHDPALAGDYCNLPPLRHCELVPWADLPGPGQVQWSEWENQCQRMNTRLALEFMRFVNNGYFVNPSRASPLGITIRELTSGTSTPRYHAYVGQSPLVALSPVFLEHSQLTEPSATGLHQRFIRGIFHSQEWERAVAYFNMIFGCRRMHAQLARDALQFSTRGTFKAKTDNGSSGSNLRKTASKMFTKNVSCSTVSSYHQNKVTAETFSLPNDANIPVFDARDAVGFNMPSDLTCLSERLPVWHGEIPFGSLVVVAYTVASFRSREGNWTLGCNIQWAVVLGTPEEEE</sequence>
<comment type="caution">
    <text evidence="2">The sequence shown here is derived from an EMBL/GenBank/DDBJ whole genome shotgun (WGS) entry which is preliminary data.</text>
</comment>
<evidence type="ECO:0000313" key="3">
    <source>
        <dbReference type="Proteomes" id="UP000290288"/>
    </source>
</evidence>
<feature type="compositionally biased region" description="Low complexity" evidence="1">
    <location>
        <begin position="784"/>
        <end position="799"/>
    </location>
</feature>
<feature type="compositionally biased region" description="Basic and acidic residues" evidence="1">
    <location>
        <begin position="458"/>
        <end position="472"/>
    </location>
</feature>
<accession>A0A4Q2D117</accession>
<feature type="compositionally biased region" description="Low complexity" evidence="1">
    <location>
        <begin position="299"/>
        <end position="310"/>
    </location>
</feature>
<evidence type="ECO:0000313" key="2">
    <source>
        <dbReference type="EMBL" id="RXW12853.1"/>
    </source>
</evidence>
<protein>
    <submittedName>
        <fullName evidence="2">Uncharacterized protein</fullName>
    </submittedName>
</protein>
<reference evidence="2 3" key="1">
    <citation type="submission" date="2019-01" db="EMBL/GenBank/DDBJ databases">
        <title>Draft genome sequence of Psathyrella aberdarensis IHI B618.</title>
        <authorList>
            <person name="Buettner E."/>
            <person name="Kellner H."/>
        </authorList>
    </citation>
    <scope>NUCLEOTIDE SEQUENCE [LARGE SCALE GENOMIC DNA]</scope>
    <source>
        <strain evidence="2 3">IHI B618</strain>
    </source>
</reference>
<feature type="compositionally biased region" description="Polar residues" evidence="1">
    <location>
        <begin position="1"/>
        <end position="10"/>
    </location>
</feature>
<name>A0A4Q2D117_9AGAR</name>
<dbReference type="STRING" id="2316362.A0A4Q2D117"/>
<feature type="region of interest" description="Disordered" evidence="1">
    <location>
        <begin position="595"/>
        <end position="806"/>
    </location>
</feature>
<keyword evidence="3" id="KW-1185">Reference proteome</keyword>
<feature type="compositionally biased region" description="Basic and acidic residues" evidence="1">
    <location>
        <begin position="656"/>
        <end position="672"/>
    </location>
</feature>
<feature type="compositionally biased region" description="Polar residues" evidence="1">
    <location>
        <begin position="689"/>
        <end position="707"/>
    </location>
</feature>
<proteinExistence type="predicted"/>
<dbReference type="Proteomes" id="UP000290288">
    <property type="component" value="Unassembled WGS sequence"/>
</dbReference>
<dbReference type="OrthoDB" id="3067694at2759"/>
<feature type="compositionally biased region" description="Low complexity" evidence="1">
    <location>
        <begin position="750"/>
        <end position="777"/>
    </location>
</feature>
<dbReference type="AlphaFoldDB" id="A0A4Q2D117"/>
<dbReference type="EMBL" id="SDEE01001097">
    <property type="protein sequence ID" value="RXW12853.1"/>
    <property type="molecule type" value="Genomic_DNA"/>
</dbReference>
<feature type="region of interest" description="Disordered" evidence="1">
    <location>
        <begin position="264"/>
        <end position="516"/>
    </location>
</feature>